<reference evidence="10 11" key="1">
    <citation type="submission" date="2019-11" db="EMBL/GenBank/DDBJ databases">
        <authorList>
            <person name="Khan S.A."/>
            <person name="Jeon C.O."/>
            <person name="Chun B.H."/>
        </authorList>
    </citation>
    <scope>NUCLEOTIDE SEQUENCE [LARGE SCALE GENOMIC DNA]</scope>
    <source>
        <strain evidence="10 11">IMCC 1097</strain>
    </source>
</reference>
<feature type="transmembrane region" description="Helical" evidence="8">
    <location>
        <begin position="16"/>
        <end position="37"/>
    </location>
</feature>
<keyword evidence="5 8" id="KW-0812">Transmembrane</keyword>
<feature type="transmembrane region" description="Helical" evidence="8">
    <location>
        <begin position="89"/>
        <end position="113"/>
    </location>
</feature>
<feature type="transmembrane region" description="Helical" evidence="8">
    <location>
        <begin position="436"/>
        <end position="459"/>
    </location>
</feature>
<feature type="transmembrane region" description="Helical" evidence="8">
    <location>
        <begin position="189"/>
        <end position="209"/>
    </location>
</feature>
<dbReference type="PROSITE" id="PS50928">
    <property type="entry name" value="ABC_TM1"/>
    <property type="match status" value="2"/>
</dbReference>
<dbReference type="AlphaFoldDB" id="A0A5Q2QC61"/>
<evidence type="ECO:0000256" key="6">
    <source>
        <dbReference type="ARBA" id="ARBA00022989"/>
    </source>
</evidence>
<evidence type="ECO:0000256" key="7">
    <source>
        <dbReference type="ARBA" id="ARBA00023136"/>
    </source>
</evidence>
<evidence type="ECO:0000313" key="11">
    <source>
        <dbReference type="Proteomes" id="UP000388235"/>
    </source>
</evidence>
<feature type="transmembrane region" description="Helical" evidence="8">
    <location>
        <begin position="376"/>
        <end position="400"/>
    </location>
</feature>
<gene>
    <name evidence="10" type="ORF">GH975_08985</name>
</gene>
<name>A0A5Q2QC61_9GAMM</name>
<keyword evidence="6 8" id="KW-1133">Transmembrane helix</keyword>
<dbReference type="SUPFAM" id="SSF161098">
    <property type="entry name" value="MetI-like"/>
    <property type="match status" value="2"/>
</dbReference>
<dbReference type="Gene3D" id="1.10.3720.10">
    <property type="entry name" value="MetI-like"/>
    <property type="match status" value="2"/>
</dbReference>
<dbReference type="InterPro" id="IPR035906">
    <property type="entry name" value="MetI-like_sf"/>
</dbReference>
<comment type="subcellular location">
    <subcellularLocation>
        <location evidence="1">Cell inner membrane</location>
        <topology evidence="1">Multi-pass membrane protein</topology>
    </subcellularLocation>
</comment>
<feature type="domain" description="ABC transmembrane type-1" evidence="9">
    <location>
        <begin position="53"/>
        <end position="250"/>
    </location>
</feature>
<evidence type="ECO:0000256" key="1">
    <source>
        <dbReference type="ARBA" id="ARBA00004429"/>
    </source>
</evidence>
<evidence type="ECO:0000256" key="4">
    <source>
        <dbReference type="ARBA" id="ARBA00022519"/>
    </source>
</evidence>
<dbReference type="Proteomes" id="UP000388235">
    <property type="component" value="Chromosome"/>
</dbReference>
<evidence type="ECO:0000256" key="3">
    <source>
        <dbReference type="ARBA" id="ARBA00022475"/>
    </source>
</evidence>
<keyword evidence="3" id="KW-1003">Cell membrane</keyword>
<evidence type="ECO:0000256" key="2">
    <source>
        <dbReference type="ARBA" id="ARBA00022448"/>
    </source>
</evidence>
<dbReference type="CDD" id="cd06261">
    <property type="entry name" value="TM_PBP2"/>
    <property type="match status" value="1"/>
</dbReference>
<feature type="domain" description="ABC transmembrane type-1" evidence="9">
    <location>
        <begin position="313"/>
        <end position="500"/>
    </location>
</feature>
<dbReference type="GO" id="GO:0055085">
    <property type="term" value="P:transmembrane transport"/>
    <property type="evidence" value="ECO:0007669"/>
    <property type="project" value="InterPro"/>
</dbReference>
<sequence length="510" mass="56365">MASRPVGVHGAWPPRALYLLLWGLVGLLLTAIVSAGGRLPFEFLLDTRFQQQLGRSVFQAALSATLSVALGLGLAFLHHHAARRWIPRGLSALLSTVPVMPTLVVVLMVLAAYGRKGLMPLSGGLYGLTGILIAHVFLNAPWVAAQLELQWQRVPDNQQRLVQQLGLSRRRSFGLLLWPRSRGLLVTQWWLVFLLCFTSFAIVLVLGGGPRWATLEVALFQAIKLDFDLGRAALIALVQLLVLAPLAWVGSRAPWLALNDRTGAVGPVRTVGFAIAYWLVLGFWLLPMAALLWRGLGDQWLAVWSQRAVQQAALTSLWVGSLSATLVVAMAWVLGQLRRSRSGLDRWLSVSAWLAFMVPTQVLALGLFLLARGGGWVSPGAAVVLSNVLLCLPFVGAVLWPAMDRHHTRSDRLALQWALHGVTRVWRIDLAVLKPVLVWGWVFAFGLSLGDFGVIALFGTENFQTLPYLLYQKLGSYRTQDAFALALWLWLPVWLLFIWAHRTRSAHATR</sequence>
<feature type="transmembrane region" description="Helical" evidence="8">
    <location>
        <begin position="347"/>
        <end position="370"/>
    </location>
</feature>
<organism evidence="10 11">
    <name type="scientific">Litorivicinus lipolyticus</name>
    <dbReference type="NCBI Taxonomy" id="418701"/>
    <lineage>
        <taxon>Bacteria</taxon>
        <taxon>Pseudomonadati</taxon>
        <taxon>Pseudomonadota</taxon>
        <taxon>Gammaproteobacteria</taxon>
        <taxon>Oceanospirillales</taxon>
        <taxon>Litorivicinaceae</taxon>
        <taxon>Litorivicinus</taxon>
    </lineage>
</organism>
<dbReference type="KEGG" id="llp:GH975_08985"/>
<feature type="transmembrane region" description="Helical" evidence="8">
    <location>
        <begin position="57"/>
        <end position="77"/>
    </location>
</feature>
<keyword evidence="7 8" id="KW-0472">Membrane</keyword>
<dbReference type="InterPro" id="IPR000515">
    <property type="entry name" value="MetI-like"/>
</dbReference>
<evidence type="ECO:0000259" key="9">
    <source>
        <dbReference type="PROSITE" id="PS50928"/>
    </source>
</evidence>
<feature type="transmembrane region" description="Helical" evidence="8">
    <location>
        <begin position="125"/>
        <end position="145"/>
    </location>
</feature>
<keyword evidence="2" id="KW-0813">Transport</keyword>
<dbReference type="OrthoDB" id="7066776at2"/>
<evidence type="ECO:0000313" key="10">
    <source>
        <dbReference type="EMBL" id="QGG80694.1"/>
    </source>
</evidence>
<dbReference type="PANTHER" id="PTHR43357">
    <property type="entry name" value="INNER MEMBRANE ABC TRANSPORTER PERMEASE PROTEIN YDCV"/>
    <property type="match status" value="1"/>
</dbReference>
<feature type="transmembrane region" description="Helical" evidence="8">
    <location>
        <begin position="313"/>
        <end position="335"/>
    </location>
</feature>
<keyword evidence="4" id="KW-0997">Cell inner membrane</keyword>
<dbReference type="EMBL" id="CP045871">
    <property type="protein sequence ID" value="QGG80694.1"/>
    <property type="molecule type" value="Genomic_DNA"/>
</dbReference>
<proteinExistence type="predicted"/>
<accession>A0A5Q2QC61</accession>
<evidence type="ECO:0000256" key="5">
    <source>
        <dbReference type="ARBA" id="ARBA00022692"/>
    </source>
</evidence>
<feature type="transmembrane region" description="Helical" evidence="8">
    <location>
        <begin position="229"/>
        <end position="250"/>
    </location>
</feature>
<dbReference type="GO" id="GO:0005886">
    <property type="term" value="C:plasma membrane"/>
    <property type="evidence" value="ECO:0007669"/>
    <property type="project" value="UniProtKB-SubCell"/>
</dbReference>
<protein>
    <submittedName>
        <fullName evidence="10">ABC transporter permease subunit</fullName>
    </submittedName>
</protein>
<feature type="transmembrane region" description="Helical" evidence="8">
    <location>
        <begin position="482"/>
        <end position="500"/>
    </location>
</feature>
<evidence type="ECO:0000256" key="8">
    <source>
        <dbReference type="SAM" id="Phobius"/>
    </source>
</evidence>
<feature type="transmembrane region" description="Helical" evidence="8">
    <location>
        <begin position="271"/>
        <end position="293"/>
    </location>
</feature>
<dbReference type="PANTHER" id="PTHR43357:SF4">
    <property type="entry name" value="INNER MEMBRANE ABC TRANSPORTER PERMEASE PROTEIN YDCV"/>
    <property type="match status" value="1"/>
</dbReference>
<keyword evidence="11" id="KW-1185">Reference proteome</keyword>